<sequence length="57" mass="6569">MAEQNKDPIKSHQPTMCVVCAWRADCKKKYSYEQGSVIKCPDYTRDHALPEPQEADK</sequence>
<evidence type="ECO:0000313" key="2">
    <source>
        <dbReference type="Proteomes" id="UP001366166"/>
    </source>
</evidence>
<evidence type="ECO:0000313" key="1">
    <source>
        <dbReference type="EMBL" id="BEQ16232.1"/>
    </source>
</evidence>
<protein>
    <submittedName>
        <fullName evidence="1">Uncharacterized protein</fullName>
    </submittedName>
</protein>
<proteinExistence type="predicted"/>
<gene>
    <name evidence="1" type="ORF">FAK_32980</name>
</gene>
<reference evidence="2" key="1">
    <citation type="journal article" date="2023" name="Arch. Microbiol.">
        <title>Desulfoferula mesophilus gen. nov. sp. nov., a mesophilic sulfate-reducing bacterium isolated from a brackish lake sediment.</title>
        <authorList>
            <person name="Watanabe T."/>
            <person name="Yabe T."/>
            <person name="Tsuji J.M."/>
            <person name="Fukui M."/>
        </authorList>
    </citation>
    <scope>NUCLEOTIDE SEQUENCE [LARGE SCALE GENOMIC DNA]</scope>
    <source>
        <strain evidence="2">12FAK</strain>
    </source>
</reference>
<dbReference type="KEGG" id="dmp:FAK_32980"/>
<accession>A0AAU9F371</accession>
<dbReference type="EMBL" id="AP028679">
    <property type="protein sequence ID" value="BEQ16232.1"/>
    <property type="molecule type" value="Genomic_DNA"/>
</dbReference>
<dbReference type="Proteomes" id="UP001366166">
    <property type="component" value="Chromosome"/>
</dbReference>
<dbReference type="RefSeq" id="WP_338601766.1">
    <property type="nucleotide sequence ID" value="NZ_AP028679.1"/>
</dbReference>
<organism evidence="1 2">
    <name type="scientific">Desulfoferula mesophila</name>
    <dbReference type="NCBI Taxonomy" id="3058419"/>
    <lineage>
        <taxon>Bacteria</taxon>
        <taxon>Pseudomonadati</taxon>
        <taxon>Thermodesulfobacteriota</taxon>
        <taxon>Desulfarculia</taxon>
        <taxon>Desulfarculales</taxon>
        <taxon>Desulfarculaceae</taxon>
        <taxon>Desulfoferula</taxon>
    </lineage>
</organism>
<keyword evidence="2" id="KW-1185">Reference proteome</keyword>
<name>A0AAU9F371_9BACT</name>
<dbReference type="AlphaFoldDB" id="A0AAU9F371"/>